<sequence>MNNNLGNKSSPSSYYQPNVNNYGNYNNHNKPNQNLNVNSQGNYGNNMLRGYQNYKMNNIPAQRNSLLNNNPNLNRLNEAMERERIARIQQQMSKMKQLQQIKQYEKYGELDRYMDKDSFRNAIIEPIKVQKNNNPQELITAYENKNMTEYGKNNAFLLNYWNTRTNEPYKSALKDVMDDPEYYKKNVGRDAKKLIIHKTTDADKIGLMDQYHEFQDVLEKHDTDLKVIYSTSKEGEYKKKFKWCNKSKFRIQYDPADFKKLKKGKMEYYQNQQMELERDKKRIEDLIDSAINDGVFNDEDIKNLSNEVSNDTNVKDLQEQLEKDLGEDARDLIREAISKVDNKNKKTIQKVNYIYDDNDNISDVSDDSDDDDNKNKSVKKIKKNKSSIKIDDNDEKDNKPELINTNTSINDIDKFKYYSRNKTEVNGVNDRILNPSAKTETKTEIKIEFNQEIDKYRMRQKKTIVN</sequence>
<feature type="compositionally biased region" description="Low complexity" evidence="2">
    <location>
        <begin position="14"/>
        <end position="38"/>
    </location>
</feature>
<organism evidence="3">
    <name type="scientific">Terrestrivirus sp</name>
    <dbReference type="NCBI Taxonomy" id="2487775"/>
    <lineage>
        <taxon>Viruses</taxon>
        <taxon>Varidnaviria</taxon>
        <taxon>Bamfordvirae</taxon>
        <taxon>Nucleocytoviricota</taxon>
        <taxon>Megaviricetes</taxon>
        <taxon>Imitervirales</taxon>
        <taxon>Mimiviridae</taxon>
        <taxon>Klosneuvirinae</taxon>
    </lineage>
</organism>
<protein>
    <submittedName>
        <fullName evidence="3">Uncharacterized protein</fullName>
    </submittedName>
</protein>
<proteinExistence type="predicted"/>
<feature type="compositionally biased region" description="Polar residues" evidence="2">
    <location>
        <begin position="1"/>
        <end position="13"/>
    </location>
</feature>
<evidence type="ECO:0000256" key="1">
    <source>
        <dbReference type="SAM" id="Coils"/>
    </source>
</evidence>
<feature type="compositionally biased region" description="Acidic residues" evidence="2">
    <location>
        <begin position="358"/>
        <end position="372"/>
    </location>
</feature>
<dbReference type="EMBL" id="MK071982">
    <property type="protein sequence ID" value="AYV76054.1"/>
    <property type="molecule type" value="Genomic_DNA"/>
</dbReference>
<reference evidence="3" key="1">
    <citation type="submission" date="2018-10" db="EMBL/GenBank/DDBJ databases">
        <title>Hidden diversity of soil giant viruses.</title>
        <authorList>
            <person name="Schulz F."/>
            <person name="Alteio L."/>
            <person name="Goudeau D."/>
            <person name="Ryan E.M."/>
            <person name="Malmstrom R.R."/>
            <person name="Blanchard J."/>
            <person name="Woyke T."/>
        </authorList>
    </citation>
    <scope>NUCLEOTIDE SEQUENCE</scope>
    <source>
        <strain evidence="3">TEV1</strain>
    </source>
</reference>
<evidence type="ECO:0000256" key="2">
    <source>
        <dbReference type="SAM" id="MobiDB-lite"/>
    </source>
</evidence>
<feature type="coiled-coil region" evidence="1">
    <location>
        <begin position="266"/>
        <end position="293"/>
    </location>
</feature>
<gene>
    <name evidence="3" type="ORF">Terrestrivirus4_102</name>
</gene>
<feature type="region of interest" description="Disordered" evidence="2">
    <location>
        <begin position="358"/>
        <end position="379"/>
    </location>
</feature>
<evidence type="ECO:0000313" key="3">
    <source>
        <dbReference type="EMBL" id="AYV76054.1"/>
    </source>
</evidence>
<accession>A0A3G4ZNT1</accession>
<name>A0A3G4ZNT1_9VIRU</name>
<feature type="region of interest" description="Disordered" evidence="2">
    <location>
        <begin position="1"/>
        <end position="44"/>
    </location>
</feature>
<keyword evidence="1" id="KW-0175">Coiled coil</keyword>